<dbReference type="Proteomes" id="UP000242861">
    <property type="component" value="Unassembled WGS sequence"/>
</dbReference>
<proteinExistence type="predicted"/>
<reference evidence="2" key="1">
    <citation type="submission" date="2017-12" db="EMBL/GenBank/DDBJ databases">
        <authorList>
            <person name="Yu X.-Y."/>
        </authorList>
    </citation>
    <scope>NUCLEOTIDE SEQUENCE [LARGE SCALE GENOMIC DNA]</scope>
    <source>
        <strain evidence="2">ZYSR67-Z</strain>
    </source>
</reference>
<dbReference type="AlphaFoldDB" id="A0A2I0CMQ6"/>
<dbReference type="PANTHER" id="PTHR14097:SF7">
    <property type="entry name" value="OXIDOREDUCTASE HTATIP2"/>
    <property type="match status" value="1"/>
</dbReference>
<dbReference type="InterPro" id="IPR036291">
    <property type="entry name" value="NAD(P)-bd_dom_sf"/>
</dbReference>
<accession>A0A2I0CMQ6</accession>
<name>A0A2I0CMQ6_9PSED</name>
<gene>
    <name evidence="1" type="ORF">CW360_13805</name>
</gene>
<evidence type="ECO:0000313" key="2">
    <source>
        <dbReference type="Proteomes" id="UP000242861"/>
    </source>
</evidence>
<protein>
    <submittedName>
        <fullName evidence="1">Nucleoside-diphosphate sugar epimerase</fullName>
    </submittedName>
</protein>
<evidence type="ECO:0000313" key="1">
    <source>
        <dbReference type="EMBL" id="PKF70373.1"/>
    </source>
</evidence>
<dbReference type="PANTHER" id="PTHR14097">
    <property type="entry name" value="OXIDOREDUCTASE HTATIP2"/>
    <property type="match status" value="1"/>
</dbReference>
<dbReference type="Gene3D" id="3.40.50.720">
    <property type="entry name" value="NAD(P)-binding Rossmann-like Domain"/>
    <property type="match status" value="1"/>
</dbReference>
<sequence>MQPTPQRILLAGASGLCGSHLLDRLLSEPTVTQVVAPSRRALAEHPRLSNPQGELLDLLPQLQGPFDSAFCCLGSTLHDAGNSQTFQTLEKALVLGFAERARALGVRHLLVISALGANAGSRLLYNRVKGEVEQALSQQGWPQLTLVRPSLLIGERARPRLAERLAAPLLRYLPGNLQAIEASVLARALWRLALEQGDGLRIVESAELRRLGR</sequence>
<dbReference type="EMBL" id="PIYS01000027">
    <property type="protein sequence ID" value="PKF70373.1"/>
    <property type="molecule type" value="Genomic_DNA"/>
</dbReference>
<dbReference type="SUPFAM" id="SSF51735">
    <property type="entry name" value="NAD(P)-binding Rossmann-fold domains"/>
    <property type="match status" value="1"/>
</dbReference>
<organism evidence="1 2">
    <name type="scientific">Pseudomonas fluvialis</name>
    <dbReference type="NCBI Taxonomy" id="1793966"/>
    <lineage>
        <taxon>Bacteria</taxon>
        <taxon>Pseudomonadati</taxon>
        <taxon>Pseudomonadota</taxon>
        <taxon>Gammaproteobacteria</taxon>
        <taxon>Pseudomonadales</taxon>
        <taxon>Pseudomonadaceae</taxon>
        <taxon>Pseudomonas</taxon>
    </lineage>
</organism>
<dbReference type="RefSeq" id="WP_101194093.1">
    <property type="nucleotide sequence ID" value="NZ_JAYRKZ010000001.1"/>
</dbReference>
<comment type="caution">
    <text evidence="1">The sequence shown here is derived from an EMBL/GenBank/DDBJ whole genome shotgun (WGS) entry which is preliminary data.</text>
</comment>